<name>A0A0D2JCU8_9BACT</name>
<keyword evidence="5" id="KW-0862">Zinc</keyword>
<evidence type="ECO:0000256" key="6">
    <source>
        <dbReference type="RuleBase" id="RU003330"/>
    </source>
</evidence>
<dbReference type="NCBIfam" id="NF001380">
    <property type="entry name" value="PRK00279.1-2"/>
    <property type="match status" value="1"/>
</dbReference>
<protein>
    <recommendedName>
        <fullName evidence="5 7">Adenylate kinase</fullName>
        <shortName evidence="5">AK</shortName>
        <ecNumber evidence="5 7">2.7.4.3</ecNumber>
    </recommendedName>
    <alternativeName>
        <fullName evidence="5">ATP-AMP transphosphorylase</fullName>
    </alternativeName>
    <alternativeName>
        <fullName evidence="5">ATP:AMP phosphotransferase</fullName>
    </alternativeName>
    <alternativeName>
        <fullName evidence="5">Adenylate monophosphate kinase</fullName>
    </alternativeName>
</protein>
<dbReference type="InterPro" id="IPR027417">
    <property type="entry name" value="P-loop_NTPase"/>
</dbReference>
<feature type="binding site" evidence="5">
    <location>
        <position position="160"/>
    </location>
    <ligand>
        <name>AMP</name>
        <dbReference type="ChEBI" id="CHEBI:456215"/>
    </ligand>
</feature>
<comment type="pathway">
    <text evidence="5">Purine metabolism; AMP biosynthesis via salvage pathway; AMP from ADP: step 1/1.</text>
</comment>
<proteinExistence type="inferred from homology"/>
<dbReference type="Gene3D" id="3.40.50.300">
    <property type="entry name" value="P-loop containing nucleotide triphosphate hydrolases"/>
    <property type="match status" value="1"/>
</dbReference>
<accession>A0A0D2JCU8</accession>
<reference evidence="9 10" key="1">
    <citation type="submission" date="2013-11" db="EMBL/GenBank/DDBJ databases">
        <title>Metagenomic analysis of a methanogenic consortium involved in long chain n-alkane degradation.</title>
        <authorList>
            <person name="Davidova I.A."/>
            <person name="Callaghan A.V."/>
            <person name="Wawrik B."/>
            <person name="Pruitt S."/>
            <person name="Marks C."/>
            <person name="Duncan K.E."/>
            <person name="Suflita J.M."/>
        </authorList>
    </citation>
    <scope>NUCLEOTIDE SEQUENCE [LARGE SCALE GENOMIC DNA]</scope>
    <source>
        <strain evidence="9 10">SPR</strain>
    </source>
</reference>
<keyword evidence="5" id="KW-0479">Metal-binding</keyword>
<dbReference type="Pfam" id="PF05191">
    <property type="entry name" value="ADK_lid"/>
    <property type="match status" value="1"/>
</dbReference>
<dbReference type="GO" id="GO:0044209">
    <property type="term" value="P:AMP salvage"/>
    <property type="evidence" value="ECO:0007669"/>
    <property type="project" value="UniProtKB-UniRule"/>
</dbReference>
<feature type="binding site" evidence="5">
    <location>
        <position position="130"/>
    </location>
    <ligand>
        <name>Zn(2+)</name>
        <dbReference type="ChEBI" id="CHEBI:29105"/>
        <note>structural</note>
    </ligand>
</feature>
<dbReference type="EMBL" id="AZAC01000001">
    <property type="protein sequence ID" value="KIX15974.1"/>
    <property type="molecule type" value="Genomic_DNA"/>
</dbReference>
<feature type="binding site" evidence="5">
    <location>
        <position position="92"/>
    </location>
    <ligand>
        <name>AMP</name>
        <dbReference type="ChEBI" id="CHEBI:456215"/>
    </ligand>
</feature>
<sequence length="213" mass="23484">MNIILLGPPGAGKGTQAKMLIDAYGIPQISTGDMLREAVKNQTPLGLEAKKYMDAGKLVTDEVVIGLVKERIAREDCAKGFMLDGFPRTVPQAEELDKVLADMQKGIDHVVSIEVPNSELMGRLTGRRTCKACGQGFHMIFDPPKVEGVCDKCGGELYQRDDDNEETVSNRLQVYEDQTKPLINYYQEKSLLRPIDGVGAIKEIFERVKAVLG</sequence>
<feature type="binding site" evidence="5">
    <location>
        <position position="171"/>
    </location>
    <ligand>
        <name>AMP</name>
        <dbReference type="ChEBI" id="CHEBI:456215"/>
    </ligand>
</feature>
<dbReference type="Proteomes" id="UP000032233">
    <property type="component" value="Unassembled WGS sequence"/>
</dbReference>
<evidence type="ECO:0000313" key="9">
    <source>
        <dbReference type="EMBL" id="KIX15974.1"/>
    </source>
</evidence>
<comment type="subunit">
    <text evidence="5 7">Monomer.</text>
</comment>
<feature type="binding site" evidence="5">
    <location>
        <begin position="85"/>
        <end position="88"/>
    </location>
    <ligand>
        <name>AMP</name>
        <dbReference type="ChEBI" id="CHEBI:456215"/>
    </ligand>
</feature>
<dbReference type="PANTHER" id="PTHR23359">
    <property type="entry name" value="NUCLEOTIDE KINASE"/>
    <property type="match status" value="1"/>
</dbReference>
<keyword evidence="10" id="KW-1185">Reference proteome</keyword>
<dbReference type="NCBIfam" id="NF001379">
    <property type="entry name" value="PRK00279.1-1"/>
    <property type="match status" value="1"/>
</dbReference>
<feature type="binding site" evidence="5">
    <location>
        <position position="133"/>
    </location>
    <ligand>
        <name>Zn(2+)</name>
        <dbReference type="ChEBI" id="CHEBI:29105"/>
        <note>structural</note>
    </ligand>
</feature>
<evidence type="ECO:0000256" key="3">
    <source>
        <dbReference type="ARBA" id="ARBA00022741"/>
    </source>
</evidence>
<dbReference type="PRINTS" id="PR00094">
    <property type="entry name" value="ADENYLTKNASE"/>
</dbReference>
<dbReference type="GO" id="GO:0008270">
    <property type="term" value="F:zinc ion binding"/>
    <property type="evidence" value="ECO:0007669"/>
    <property type="project" value="UniProtKB-UniRule"/>
</dbReference>
<dbReference type="InterPro" id="IPR007862">
    <property type="entry name" value="Adenylate_kinase_lid-dom"/>
</dbReference>
<dbReference type="SUPFAM" id="SSF52540">
    <property type="entry name" value="P-loop containing nucleoside triphosphate hydrolases"/>
    <property type="match status" value="1"/>
</dbReference>
<comment type="domain">
    <text evidence="5">Consists of three domains, a large central CORE domain and two small peripheral domains, NMPbind and LID, which undergo movements during catalysis. The LID domain closes over the site of phosphoryl transfer upon ATP binding. Assembling and dissambling the active center during each catalytic cycle provides an effective means to prevent ATP hydrolysis. Some bacteria have evolved a zinc-coordinating structure that stabilizes the LID domain.</text>
</comment>
<comment type="similarity">
    <text evidence="5 6">Belongs to the adenylate kinase family.</text>
</comment>
<feature type="binding site" evidence="5">
    <location>
        <position position="36"/>
    </location>
    <ligand>
        <name>AMP</name>
        <dbReference type="ChEBI" id="CHEBI:456215"/>
    </ligand>
</feature>
<keyword evidence="5 7" id="KW-0067">ATP-binding</keyword>
<feature type="binding site" evidence="5">
    <location>
        <position position="199"/>
    </location>
    <ligand>
        <name>ATP</name>
        <dbReference type="ChEBI" id="CHEBI:30616"/>
    </ligand>
</feature>
<evidence type="ECO:0000256" key="2">
    <source>
        <dbReference type="ARBA" id="ARBA00022727"/>
    </source>
</evidence>
<dbReference type="GO" id="GO:0005737">
    <property type="term" value="C:cytoplasm"/>
    <property type="evidence" value="ECO:0007669"/>
    <property type="project" value="UniProtKB-SubCell"/>
</dbReference>
<dbReference type="GO" id="GO:0005524">
    <property type="term" value="F:ATP binding"/>
    <property type="evidence" value="ECO:0007669"/>
    <property type="project" value="UniProtKB-UniRule"/>
</dbReference>
<evidence type="ECO:0000313" key="10">
    <source>
        <dbReference type="Proteomes" id="UP000032233"/>
    </source>
</evidence>
<dbReference type="FunCoup" id="A0A0D2JCU8">
    <property type="interactions" value="604"/>
</dbReference>
<dbReference type="PATRIC" id="fig|1429043.3.peg.339"/>
<keyword evidence="3 5" id="KW-0547">Nucleotide-binding</keyword>
<dbReference type="NCBIfam" id="NF001381">
    <property type="entry name" value="PRK00279.1-3"/>
    <property type="match status" value="1"/>
</dbReference>
<feature type="binding site" evidence="5">
    <location>
        <position position="31"/>
    </location>
    <ligand>
        <name>AMP</name>
        <dbReference type="ChEBI" id="CHEBI:456215"/>
    </ligand>
</feature>
<gene>
    <name evidence="5" type="primary">adk</name>
    <name evidence="9" type="ORF">X474_01625</name>
</gene>
<dbReference type="UniPathway" id="UPA00588">
    <property type="reaction ID" value="UER00649"/>
</dbReference>
<evidence type="ECO:0000256" key="4">
    <source>
        <dbReference type="ARBA" id="ARBA00022777"/>
    </source>
</evidence>
<feature type="region of interest" description="LID" evidence="5">
    <location>
        <begin position="126"/>
        <end position="163"/>
    </location>
</feature>
<dbReference type="FunFam" id="3.40.50.300:FF:000106">
    <property type="entry name" value="Adenylate kinase mitochondrial"/>
    <property type="match status" value="1"/>
</dbReference>
<dbReference type="HAMAP" id="MF_00235">
    <property type="entry name" value="Adenylate_kinase_Adk"/>
    <property type="match status" value="1"/>
</dbReference>
<feature type="domain" description="Adenylate kinase active site lid" evidence="8">
    <location>
        <begin position="127"/>
        <end position="162"/>
    </location>
</feature>
<feature type="binding site" evidence="5">
    <location>
        <begin position="10"/>
        <end position="15"/>
    </location>
    <ligand>
        <name>ATP</name>
        <dbReference type="ChEBI" id="CHEBI:30616"/>
    </ligand>
</feature>
<evidence type="ECO:0000259" key="8">
    <source>
        <dbReference type="Pfam" id="PF05191"/>
    </source>
</evidence>
<dbReference type="AlphaFoldDB" id="A0A0D2JCU8"/>
<evidence type="ECO:0000256" key="7">
    <source>
        <dbReference type="RuleBase" id="RU003331"/>
    </source>
</evidence>
<comment type="caution">
    <text evidence="5">Lacks conserved residue(s) required for the propagation of feature annotation.</text>
</comment>
<dbReference type="NCBIfam" id="TIGR01351">
    <property type="entry name" value="adk"/>
    <property type="match status" value="1"/>
</dbReference>
<comment type="function">
    <text evidence="5">Catalyzes the reversible transfer of the terminal phosphate group between ATP and AMP. Plays an important role in cellular energy homeostasis and in adenine nucleotide metabolism.</text>
</comment>
<dbReference type="InterPro" id="IPR033690">
    <property type="entry name" value="Adenylat_kinase_CS"/>
</dbReference>
<comment type="subcellular location">
    <subcellularLocation>
        <location evidence="5 7">Cytoplasm</location>
    </subcellularLocation>
</comment>
<dbReference type="OrthoDB" id="9805030at2"/>
<feature type="binding site" evidence="5">
    <location>
        <position position="153"/>
    </location>
    <ligand>
        <name>Zn(2+)</name>
        <dbReference type="ChEBI" id="CHEBI:29105"/>
        <note>structural</note>
    </ligand>
</feature>
<dbReference type="RefSeq" id="WP_044346252.1">
    <property type="nucleotide sequence ID" value="NZ_AZAC01000001.1"/>
</dbReference>
<keyword evidence="5" id="KW-0963">Cytoplasm</keyword>
<dbReference type="InParanoid" id="A0A0D2JCU8"/>
<evidence type="ECO:0000256" key="1">
    <source>
        <dbReference type="ARBA" id="ARBA00022679"/>
    </source>
</evidence>
<dbReference type="InterPro" id="IPR006259">
    <property type="entry name" value="Adenyl_kin_sub"/>
</dbReference>
<feature type="region of interest" description="NMP" evidence="5">
    <location>
        <begin position="30"/>
        <end position="59"/>
    </location>
</feature>
<dbReference type="Pfam" id="PF00406">
    <property type="entry name" value="ADK"/>
    <property type="match status" value="1"/>
</dbReference>
<dbReference type="InterPro" id="IPR000850">
    <property type="entry name" value="Adenylat/UMP-CMP_kin"/>
</dbReference>
<dbReference type="EC" id="2.7.4.3" evidence="5 7"/>
<keyword evidence="2 5" id="KW-0545">Nucleotide biosynthesis</keyword>
<comment type="catalytic activity">
    <reaction evidence="5 7">
        <text>AMP + ATP = 2 ADP</text>
        <dbReference type="Rhea" id="RHEA:12973"/>
        <dbReference type="ChEBI" id="CHEBI:30616"/>
        <dbReference type="ChEBI" id="CHEBI:456215"/>
        <dbReference type="ChEBI" id="CHEBI:456216"/>
        <dbReference type="EC" id="2.7.4.3"/>
    </reaction>
</comment>
<dbReference type="CDD" id="cd01428">
    <property type="entry name" value="ADK"/>
    <property type="match status" value="1"/>
</dbReference>
<comment type="caution">
    <text evidence="9">The sequence shown here is derived from an EMBL/GenBank/DDBJ whole genome shotgun (WGS) entry which is preliminary data.</text>
</comment>
<feature type="binding site" evidence="5">
    <location>
        <begin position="57"/>
        <end position="59"/>
    </location>
    <ligand>
        <name>AMP</name>
        <dbReference type="ChEBI" id="CHEBI:456215"/>
    </ligand>
</feature>
<feature type="binding site" evidence="5">
    <location>
        <position position="150"/>
    </location>
    <ligand>
        <name>Zn(2+)</name>
        <dbReference type="ChEBI" id="CHEBI:29105"/>
        <note>structural</note>
    </ligand>
</feature>
<keyword evidence="4 5" id="KW-0418">Kinase</keyword>
<dbReference type="NCBIfam" id="NF011100">
    <property type="entry name" value="PRK14527.1"/>
    <property type="match status" value="1"/>
</dbReference>
<dbReference type="GO" id="GO:0004017">
    <property type="term" value="F:AMP kinase activity"/>
    <property type="evidence" value="ECO:0007669"/>
    <property type="project" value="UniProtKB-UniRule"/>
</dbReference>
<dbReference type="STRING" id="1429043.X474_01625"/>
<organism evidence="9 10">
    <name type="scientific">Dethiosulfatarculus sandiegensis</name>
    <dbReference type="NCBI Taxonomy" id="1429043"/>
    <lineage>
        <taxon>Bacteria</taxon>
        <taxon>Pseudomonadati</taxon>
        <taxon>Thermodesulfobacteriota</taxon>
        <taxon>Desulfarculia</taxon>
        <taxon>Desulfarculales</taxon>
        <taxon>Desulfarculaceae</taxon>
        <taxon>Dethiosulfatarculus</taxon>
    </lineage>
</organism>
<evidence type="ECO:0000256" key="5">
    <source>
        <dbReference type="HAMAP-Rule" id="MF_00235"/>
    </source>
</evidence>
<keyword evidence="1 5" id="KW-0808">Transferase</keyword>
<feature type="binding site" evidence="5">
    <location>
        <position position="127"/>
    </location>
    <ligand>
        <name>ATP</name>
        <dbReference type="ChEBI" id="CHEBI:30616"/>
    </ligand>
</feature>
<dbReference type="PROSITE" id="PS00113">
    <property type="entry name" value="ADENYLATE_KINASE"/>
    <property type="match status" value="1"/>
</dbReference>